<name>A0ACB8R3P9_9AGAM</name>
<feature type="non-terminal residue" evidence="1">
    <location>
        <position position="1"/>
    </location>
</feature>
<dbReference type="EMBL" id="MU276424">
    <property type="protein sequence ID" value="KAI0038734.1"/>
    <property type="molecule type" value="Genomic_DNA"/>
</dbReference>
<organism evidence="1 2">
    <name type="scientific">Auriscalpium vulgare</name>
    <dbReference type="NCBI Taxonomy" id="40419"/>
    <lineage>
        <taxon>Eukaryota</taxon>
        <taxon>Fungi</taxon>
        <taxon>Dikarya</taxon>
        <taxon>Basidiomycota</taxon>
        <taxon>Agaricomycotina</taxon>
        <taxon>Agaricomycetes</taxon>
        <taxon>Russulales</taxon>
        <taxon>Auriscalpiaceae</taxon>
        <taxon>Auriscalpium</taxon>
    </lineage>
</organism>
<evidence type="ECO:0000313" key="1">
    <source>
        <dbReference type="EMBL" id="KAI0038734.1"/>
    </source>
</evidence>
<comment type="caution">
    <text evidence="1">The sequence shown here is derived from an EMBL/GenBank/DDBJ whole genome shotgun (WGS) entry which is preliminary data.</text>
</comment>
<protein>
    <submittedName>
        <fullName evidence="1">Uncharacterized protein</fullName>
    </submittedName>
</protein>
<reference evidence="1" key="1">
    <citation type="submission" date="2021-02" db="EMBL/GenBank/DDBJ databases">
        <authorList>
            <consortium name="DOE Joint Genome Institute"/>
            <person name="Ahrendt S."/>
            <person name="Looney B.P."/>
            <person name="Miyauchi S."/>
            <person name="Morin E."/>
            <person name="Drula E."/>
            <person name="Courty P.E."/>
            <person name="Chicoki N."/>
            <person name="Fauchery L."/>
            <person name="Kohler A."/>
            <person name="Kuo A."/>
            <person name="Labutti K."/>
            <person name="Pangilinan J."/>
            <person name="Lipzen A."/>
            <person name="Riley R."/>
            <person name="Andreopoulos W."/>
            <person name="He G."/>
            <person name="Johnson J."/>
            <person name="Barry K.W."/>
            <person name="Grigoriev I.V."/>
            <person name="Nagy L."/>
            <person name="Hibbett D."/>
            <person name="Henrissat B."/>
            <person name="Matheny P.B."/>
            <person name="Labbe J."/>
            <person name="Martin F."/>
        </authorList>
    </citation>
    <scope>NUCLEOTIDE SEQUENCE</scope>
    <source>
        <strain evidence="1">FP105234-sp</strain>
    </source>
</reference>
<sequence length="107" mass="11943">AIWGPDAEEWKPERWLAPLPKAVEEARIPGIYSNTLTFLGGSRACIGFRFSQLGLKVTLAQLIPSFRFSPSKKEEVEWRFGATTIPGVKGSDSLDPKLPMIVERIEN</sequence>
<keyword evidence="2" id="KW-1185">Reference proteome</keyword>
<accession>A0ACB8R3P9</accession>
<reference evidence="1" key="2">
    <citation type="journal article" date="2022" name="New Phytol.">
        <title>Evolutionary transition to the ectomycorrhizal habit in the genomes of a hyperdiverse lineage of mushroom-forming fungi.</title>
        <authorList>
            <person name="Looney B."/>
            <person name="Miyauchi S."/>
            <person name="Morin E."/>
            <person name="Drula E."/>
            <person name="Courty P.E."/>
            <person name="Kohler A."/>
            <person name="Kuo A."/>
            <person name="LaButti K."/>
            <person name="Pangilinan J."/>
            <person name="Lipzen A."/>
            <person name="Riley R."/>
            <person name="Andreopoulos W."/>
            <person name="He G."/>
            <person name="Johnson J."/>
            <person name="Nolan M."/>
            <person name="Tritt A."/>
            <person name="Barry K.W."/>
            <person name="Grigoriev I.V."/>
            <person name="Nagy L.G."/>
            <person name="Hibbett D."/>
            <person name="Henrissat B."/>
            <person name="Matheny P.B."/>
            <person name="Labbe J."/>
            <person name="Martin F.M."/>
        </authorList>
    </citation>
    <scope>NUCLEOTIDE SEQUENCE</scope>
    <source>
        <strain evidence="1">FP105234-sp</strain>
    </source>
</reference>
<dbReference type="Proteomes" id="UP000814033">
    <property type="component" value="Unassembled WGS sequence"/>
</dbReference>
<evidence type="ECO:0000313" key="2">
    <source>
        <dbReference type="Proteomes" id="UP000814033"/>
    </source>
</evidence>
<gene>
    <name evidence="1" type="ORF">FA95DRAFT_1505133</name>
</gene>
<proteinExistence type="predicted"/>